<evidence type="ECO:0000259" key="1">
    <source>
        <dbReference type="Pfam" id="PF00108"/>
    </source>
</evidence>
<dbReference type="AlphaFoldDB" id="A0A9D7E7R7"/>
<dbReference type="InterPro" id="IPR002155">
    <property type="entry name" value="Thiolase"/>
</dbReference>
<dbReference type="SUPFAM" id="SSF53901">
    <property type="entry name" value="Thiolase-like"/>
    <property type="match status" value="1"/>
</dbReference>
<proteinExistence type="predicted"/>
<feature type="domain" description="Thiolase C-terminal" evidence="2">
    <location>
        <begin position="283"/>
        <end position="419"/>
    </location>
</feature>
<sequence length="421" mass="44635">MDVKKLKRGVSLVGAGMTPFGTFPGLNTRDLFVQAFRDLQGSVDKGFDPKDIDALVIGNYSSTMFEGQNFMAPYVADAVGLTPIPASRVELACASSGLAIRQAILTIASGLADVVLVGGLEKESDLPIARVTDVLATASDSVYENPSGFTFPGLYATLATAYMHQYGATPETFMQIAIKNHENGVLNPNAQFGARISDIMASKQKSAEKRGKPIPSWADEMAFLKDEKANPTIAWPMRLFDCSPVSDGAVALLLVADEIASSFTDKPLHIIGYGQGSDVPTYERETLTSIKAARVAAKQAYATAGVTPKDIKVCEVHDCFTVAELIAIEDLGFFKPGEGHKAVAEGLTTRLGPRPINSSGGLKSKGHPVGATGAGQVVEVFKQMRGEAGPRQVPGDLNLGLTHNLGGSGMAAIVHIFERRH</sequence>
<reference evidence="3" key="1">
    <citation type="submission" date="2020-10" db="EMBL/GenBank/DDBJ databases">
        <title>Connecting structure to function with the recovery of over 1000 high-quality activated sludge metagenome-assembled genomes encoding full-length rRNA genes using long-read sequencing.</title>
        <authorList>
            <person name="Singleton C.M."/>
            <person name="Petriglieri F."/>
            <person name="Kristensen J.M."/>
            <person name="Kirkegaard R.H."/>
            <person name="Michaelsen T.Y."/>
            <person name="Andersen M.H."/>
            <person name="Karst S.M."/>
            <person name="Dueholm M.S."/>
            <person name="Nielsen P.H."/>
            <person name="Albertsen M."/>
        </authorList>
    </citation>
    <scope>NUCLEOTIDE SEQUENCE</scope>
    <source>
        <strain evidence="3">Bjer_18-Q3-R1-45_BAT3C.347</strain>
    </source>
</reference>
<dbReference type="CDD" id="cd00829">
    <property type="entry name" value="SCP-x_thiolase"/>
    <property type="match status" value="1"/>
</dbReference>
<dbReference type="InterPro" id="IPR055140">
    <property type="entry name" value="Thiolase_C_2"/>
</dbReference>
<dbReference type="PANTHER" id="PTHR42870">
    <property type="entry name" value="ACETYL-COA C-ACETYLTRANSFERASE"/>
    <property type="match status" value="1"/>
</dbReference>
<protein>
    <recommendedName>
        <fullName evidence="5">Acetyl-CoA acetyltransferase</fullName>
    </recommendedName>
</protein>
<feature type="domain" description="Thiolase N-terminal" evidence="1">
    <location>
        <begin position="10"/>
        <end position="256"/>
    </location>
</feature>
<evidence type="ECO:0000313" key="4">
    <source>
        <dbReference type="Proteomes" id="UP000807785"/>
    </source>
</evidence>
<dbReference type="Gene3D" id="3.40.47.10">
    <property type="match status" value="1"/>
</dbReference>
<evidence type="ECO:0008006" key="5">
    <source>
        <dbReference type="Google" id="ProtNLM"/>
    </source>
</evidence>
<dbReference type="Proteomes" id="UP000807785">
    <property type="component" value="Unassembled WGS sequence"/>
</dbReference>
<dbReference type="Pfam" id="PF00108">
    <property type="entry name" value="Thiolase_N"/>
    <property type="match status" value="1"/>
</dbReference>
<dbReference type="InterPro" id="IPR016039">
    <property type="entry name" value="Thiolase-like"/>
</dbReference>
<dbReference type="Pfam" id="PF22691">
    <property type="entry name" value="Thiolase_C_1"/>
    <property type="match status" value="1"/>
</dbReference>
<dbReference type="PIRSF" id="PIRSF000429">
    <property type="entry name" value="Ac-CoA_Ac_transf"/>
    <property type="match status" value="1"/>
</dbReference>
<comment type="caution">
    <text evidence="3">The sequence shown here is derived from an EMBL/GenBank/DDBJ whole genome shotgun (WGS) entry which is preliminary data.</text>
</comment>
<evidence type="ECO:0000313" key="3">
    <source>
        <dbReference type="EMBL" id="MBK6974390.1"/>
    </source>
</evidence>
<name>A0A9D7E7R7_9PROT</name>
<accession>A0A9D7E7R7</accession>
<organism evidence="3 4">
    <name type="scientific">Candidatus Methylophosphatis roskildensis</name>
    <dbReference type="NCBI Taxonomy" id="2899263"/>
    <lineage>
        <taxon>Bacteria</taxon>
        <taxon>Pseudomonadati</taxon>
        <taxon>Pseudomonadota</taxon>
        <taxon>Betaproteobacteria</taxon>
        <taxon>Nitrosomonadales</taxon>
        <taxon>Sterolibacteriaceae</taxon>
        <taxon>Candidatus Methylophosphatis</taxon>
    </lineage>
</organism>
<dbReference type="EMBL" id="JADJEV010000004">
    <property type="protein sequence ID" value="MBK6974390.1"/>
    <property type="molecule type" value="Genomic_DNA"/>
</dbReference>
<dbReference type="GO" id="GO:0003988">
    <property type="term" value="F:acetyl-CoA C-acyltransferase activity"/>
    <property type="evidence" value="ECO:0007669"/>
    <property type="project" value="UniProtKB-ARBA"/>
</dbReference>
<gene>
    <name evidence="3" type="ORF">IPH26_16070</name>
</gene>
<evidence type="ECO:0000259" key="2">
    <source>
        <dbReference type="Pfam" id="PF22691"/>
    </source>
</evidence>
<dbReference type="InterPro" id="IPR020616">
    <property type="entry name" value="Thiolase_N"/>
</dbReference>
<dbReference type="PANTHER" id="PTHR42870:SF6">
    <property type="entry name" value="ACETYL-COA C-ACYLTRANSFERASE"/>
    <property type="match status" value="1"/>
</dbReference>